<comment type="similarity">
    <text evidence="10">Belongs to the group II decarboxylase family.</text>
</comment>
<keyword evidence="5 10" id="KW-0663">Pyridoxal phosphate</keyword>
<dbReference type="InterPro" id="IPR015421">
    <property type="entry name" value="PyrdxlP-dep_Trfase_major"/>
</dbReference>
<reference evidence="12" key="1">
    <citation type="submission" date="2022-11" db="UniProtKB">
        <authorList>
            <consortium name="WormBaseParasite"/>
        </authorList>
    </citation>
    <scope>IDENTIFICATION</scope>
</reference>
<proteinExistence type="inferred from homology"/>
<evidence type="ECO:0000256" key="9">
    <source>
        <dbReference type="ARBA" id="ARBA00041275"/>
    </source>
</evidence>
<keyword evidence="3" id="KW-0127">Catecholamine biosynthesis</keyword>
<dbReference type="PANTHER" id="PTHR11999:SF167">
    <property type="entry name" value="AROMATIC-L-AMINO-ACID DECARBOXYLASE"/>
    <property type="match status" value="1"/>
</dbReference>
<evidence type="ECO:0000256" key="10">
    <source>
        <dbReference type="RuleBase" id="RU000382"/>
    </source>
</evidence>
<evidence type="ECO:0000256" key="2">
    <source>
        <dbReference type="ARBA" id="ARBA00011738"/>
    </source>
</evidence>
<keyword evidence="11" id="KW-1185">Reference proteome</keyword>
<dbReference type="Gene3D" id="3.40.640.10">
    <property type="entry name" value="Type I PLP-dependent aspartate aminotransferase-like (Major domain)"/>
    <property type="match status" value="1"/>
</dbReference>
<dbReference type="GO" id="GO:0005737">
    <property type="term" value="C:cytoplasm"/>
    <property type="evidence" value="ECO:0007669"/>
    <property type="project" value="TreeGrafter"/>
</dbReference>
<dbReference type="FunFam" id="1.20.1340.10:FF:000001">
    <property type="entry name" value="Histidine decarboxylase"/>
    <property type="match status" value="1"/>
</dbReference>
<dbReference type="GO" id="GO:0030170">
    <property type="term" value="F:pyridoxal phosphate binding"/>
    <property type="evidence" value="ECO:0007669"/>
    <property type="project" value="InterPro"/>
</dbReference>
<name>A0A915I6Y0_ROMCU</name>
<sequence>MDHEQFRKWGKEMVDYVADYWQNIRSRRPLPDVKPHFLRTLMPSSAPEYPEKWPKIFEDLETCVMKGTTNWVHPHFFAYYPAHINYAAILGDILSDGINAIGFTWSSCPASTELEMVVLDWIAKILDLPEYFLNSHPGNGMGMIQVYVDKYKL</sequence>
<comment type="subunit">
    <text evidence="2">Homodimer.</text>
</comment>
<evidence type="ECO:0000256" key="3">
    <source>
        <dbReference type="ARBA" id="ARBA00022584"/>
    </source>
</evidence>
<organism evidence="11 12">
    <name type="scientific">Romanomermis culicivorax</name>
    <name type="common">Nematode worm</name>
    <dbReference type="NCBI Taxonomy" id="13658"/>
    <lineage>
        <taxon>Eukaryota</taxon>
        <taxon>Metazoa</taxon>
        <taxon>Ecdysozoa</taxon>
        <taxon>Nematoda</taxon>
        <taxon>Enoplea</taxon>
        <taxon>Dorylaimia</taxon>
        <taxon>Mermithida</taxon>
        <taxon>Mermithoidea</taxon>
        <taxon>Mermithidae</taxon>
        <taxon>Romanomermis</taxon>
    </lineage>
</organism>
<dbReference type="GO" id="GO:0019752">
    <property type="term" value="P:carboxylic acid metabolic process"/>
    <property type="evidence" value="ECO:0007669"/>
    <property type="project" value="InterPro"/>
</dbReference>
<dbReference type="PANTHER" id="PTHR11999">
    <property type="entry name" value="GROUP II PYRIDOXAL-5-PHOSPHATE DECARBOXYLASE"/>
    <property type="match status" value="1"/>
</dbReference>
<dbReference type="Gene3D" id="1.20.1340.10">
    <property type="entry name" value="dopa decarboxylase, N-terminal domain"/>
    <property type="match status" value="1"/>
</dbReference>
<keyword evidence="6 10" id="KW-0456">Lyase</keyword>
<dbReference type="SUPFAM" id="SSF53383">
    <property type="entry name" value="PLP-dependent transferases"/>
    <property type="match status" value="1"/>
</dbReference>
<dbReference type="EC" id="4.1.1.28" evidence="7"/>
<dbReference type="Proteomes" id="UP000887565">
    <property type="component" value="Unplaced"/>
</dbReference>
<protein>
    <recommendedName>
        <fullName evidence="8">Aromatic-L-amino-acid decarboxylase</fullName>
        <ecNumber evidence="7">4.1.1.28</ecNumber>
    </recommendedName>
    <alternativeName>
        <fullName evidence="9">DOPA decarboxylase</fullName>
    </alternativeName>
</protein>
<evidence type="ECO:0000256" key="5">
    <source>
        <dbReference type="ARBA" id="ARBA00022898"/>
    </source>
</evidence>
<keyword evidence="4" id="KW-0210">Decarboxylase</keyword>
<evidence type="ECO:0000256" key="1">
    <source>
        <dbReference type="ARBA" id="ARBA00001933"/>
    </source>
</evidence>
<comment type="cofactor">
    <cofactor evidence="1 10">
        <name>pyridoxal 5'-phosphate</name>
        <dbReference type="ChEBI" id="CHEBI:597326"/>
    </cofactor>
</comment>
<dbReference type="GO" id="GO:0006520">
    <property type="term" value="P:amino acid metabolic process"/>
    <property type="evidence" value="ECO:0007669"/>
    <property type="project" value="InterPro"/>
</dbReference>
<dbReference type="GO" id="GO:0042427">
    <property type="term" value="P:serotonin biosynthetic process"/>
    <property type="evidence" value="ECO:0007669"/>
    <property type="project" value="TreeGrafter"/>
</dbReference>
<accession>A0A915I6Y0</accession>
<dbReference type="InterPro" id="IPR010977">
    <property type="entry name" value="Aromatic_deC"/>
</dbReference>
<dbReference type="InterPro" id="IPR015424">
    <property type="entry name" value="PyrdxlP-dep_Trfase"/>
</dbReference>
<dbReference type="Pfam" id="PF00282">
    <property type="entry name" value="Pyridoxal_deC"/>
    <property type="match status" value="1"/>
</dbReference>
<evidence type="ECO:0000256" key="4">
    <source>
        <dbReference type="ARBA" id="ARBA00022793"/>
    </source>
</evidence>
<evidence type="ECO:0000256" key="7">
    <source>
        <dbReference type="ARBA" id="ARBA00038886"/>
    </source>
</evidence>
<dbReference type="GO" id="GO:0004058">
    <property type="term" value="F:aromatic-L-amino-acid decarboxylase activity"/>
    <property type="evidence" value="ECO:0007669"/>
    <property type="project" value="UniProtKB-EC"/>
</dbReference>
<dbReference type="WBParaSite" id="nRc.2.0.1.t09626-RA">
    <property type="protein sequence ID" value="nRc.2.0.1.t09626-RA"/>
    <property type="gene ID" value="nRc.2.0.1.g09626"/>
</dbReference>
<dbReference type="InterPro" id="IPR002129">
    <property type="entry name" value="PyrdxlP-dep_de-COase"/>
</dbReference>
<evidence type="ECO:0000313" key="12">
    <source>
        <dbReference type="WBParaSite" id="nRc.2.0.1.t09626-RA"/>
    </source>
</evidence>
<dbReference type="AlphaFoldDB" id="A0A915I6Y0"/>
<evidence type="ECO:0000313" key="11">
    <source>
        <dbReference type="Proteomes" id="UP000887565"/>
    </source>
</evidence>
<evidence type="ECO:0000256" key="8">
    <source>
        <dbReference type="ARBA" id="ARBA00040968"/>
    </source>
</evidence>
<dbReference type="PRINTS" id="PR00800">
    <property type="entry name" value="YHDCRBOXLASE"/>
</dbReference>
<dbReference type="GO" id="GO:0042423">
    <property type="term" value="P:catecholamine biosynthetic process"/>
    <property type="evidence" value="ECO:0007669"/>
    <property type="project" value="UniProtKB-KW"/>
</dbReference>
<dbReference type="OMA" id="WEDIMAD"/>
<evidence type="ECO:0000256" key="6">
    <source>
        <dbReference type="ARBA" id="ARBA00023239"/>
    </source>
</evidence>